<evidence type="ECO:0000256" key="3">
    <source>
        <dbReference type="ARBA" id="ARBA00022692"/>
    </source>
</evidence>
<dbReference type="PANTHER" id="PTHR11328">
    <property type="entry name" value="MAJOR FACILITATOR SUPERFAMILY DOMAIN-CONTAINING PROTEIN"/>
    <property type="match status" value="1"/>
</dbReference>
<protein>
    <submittedName>
        <fullName evidence="8">MFS transporter</fullName>
    </submittedName>
</protein>
<dbReference type="PANTHER" id="PTHR11328:SF24">
    <property type="entry name" value="MAJOR FACILITATOR SUPERFAMILY (MFS) PROFILE DOMAIN-CONTAINING PROTEIN"/>
    <property type="match status" value="1"/>
</dbReference>
<feature type="transmembrane region" description="Helical" evidence="6">
    <location>
        <begin position="251"/>
        <end position="276"/>
    </location>
</feature>
<feature type="transmembrane region" description="Helical" evidence="6">
    <location>
        <begin position="421"/>
        <end position="442"/>
    </location>
</feature>
<gene>
    <name evidence="8" type="ORF">H0185_21435</name>
</gene>
<dbReference type="SUPFAM" id="SSF103473">
    <property type="entry name" value="MFS general substrate transporter"/>
    <property type="match status" value="1"/>
</dbReference>
<feature type="transmembrane region" description="Helical" evidence="6">
    <location>
        <begin position="57"/>
        <end position="78"/>
    </location>
</feature>
<evidence type="ECO:0000256" key="6">
    <source>
        <dbReference type="SAM" id="Phobius"/>
    </source>
</evidence>
<evidence type="ECO:0000259" key="7">
    <source>
        <dbReference type="PROSITE" id="PS50850"/>
    </source>
</evidence>
<reference evidence="8 9" key="1">
    <citation type="submission" date="2020-07" db="EMBL/GenBank/DDBJ databases">
        <title>Fungal Genomes of the International Space Station.</title>
        <authorList>
            <person name="Seuylemezian A."/>
            <person name="Singh N.K."/>
            <person name="Wood J."/>
            <person name="Venkateswaran K."/>
        </authorList>
    </citation>
    <scope>NUCLEOTIDE SEQUENCE [LARGE SCALE GENOMIC DNA]</scope>
    <source>
        <strain evidence="8 9">PL-B2</strain>
    </source>
</reference>
<dbReference type="EMBL" id="JACWFH010000035">
    <property type="protein sequence ID" value="MBY0099333.1"/>
    <property type="molecule type" value="Genomic_DNA"/>
</dbReference>
<dbReference type="CDD" id="cd17332">
    <property type="entry name" value="MFS_MelB_like"/>
    <property type="match status" value="1"/>
</dbReference>
<accession>A0ABS7KAP3</accession>
<evidence type="ECO:0000313" key="8">
    <source>
        <dbReference type="EMBL" id="MBY0099333.1"/>
    </source>
</evidence>
<name>A0ABS7KAP3_9BACI</name>
<dbReference type="InterPro" id="IPR001927">
    <property type="entry name" value="Na/Gal_symport"/>
</dbReference>
<feature type="transmembrane region" description="Helical" evidence="6">
    <location>
        <begin position="99"/>
        <end position="118"/>
    </location>
</feature>
<dbReference type="InterPro" id="IPR039672">
    <property type="entry name" value="MFS_2"/>
</dbReference>
<evidence type="ECO:0000256" key="1">
    <source>
        <dbReference type="ARBA" id="ARBA00004651"/>
    </source>
</evidence>
<dbReference type="Proteomes" id="UP000769780">
    <property type="component" value="Unassembled WGS sequence"/>
</dbReference>
<dbReference type="NCBIfam" id="TIGR00792">
    <property type="entry name" value="gph"/>
    <property type="match status" value="1"/>
</dbReference>
<dbReference type="RefSeq" id="WP_221875545.1">
    <property type="nucleotide sequence ID" value="NZ_JACWFH010000035.1"/>
</dbReference>
<keyword evidence="4 6" id="KW-1133">Transmembrane helix</keyword>
<keyword evidence="9" id="KW-1185">Reference proteome</keyword>
<feature type="transmembrane region" description="Helical" evidence="6">
    <location>
        <begin position="130"/>
        <end position="150"/>
    </location>
</feature>
<comment type="caution">
    <text evidence="8">The sequence shown here is derived from an EMBL/GenBank/DDBJ whole genome shotgun (WGS) entry which is preliminary data.</text>
</comment>
<feature type="transmembrane region" description="Helical" evidence="6">
    <location>
        <begin position="339"/>
        <end position="361"/>
    </location>
</feature>
<dbReference type="Gene3D" id="1.20.1250.20">
    <property type="entry name" value="MFS general substrate transporter like domains"/>
    <property type="match status" value="2"/>
</dbReference>
<proteinExistence type="predicted"/>
<feature type="transmembrane region" description="Helical" evidence="6">
    <location>
        <begin position="199"/>
        <end position="220"/>
    </location>
</feature>
<evidence type="ECO:0000313" key="9">
    <source>
        <dbReference type="Proteomes" id="UP000769780"/>
    </source>
</evidence>
<dbReference type="InterPro" id="IPR020846">
    <property type="entry name" value="MFS_dom"/>
</dbReference>
<organism evidence="8 9">
    <name type="scientific">Mesobacillus maritimus</name>
    <dbReference type="NCBI Taxonomy" id="1643336"/>
    <lineage>
        <taxon>Bacteria</taxon>
        <taxon>Bacillati</taxon>
        <taxon>Bacillota</taxon>
        <taxon>Bacilli</taxon>
        <taxon>Bacillales</taxon>
        <taxon>Bacillaceae</taxon>
        <taxon>Mesobacillus</taxon>
    </lineage>
</organism>
<feature type="transmembrane region" description="Helical" evidence="6">
    <location>
        <begin position="382"/>
        <end position="401"/>
    </location>
</feature>
<feature type="transmembrane region" description="Helical" evidence="6">
    <location>
        <begin position="170"/>
        <end position="187"/>
    </location>
</feature>
<keyword evidence="2" id="KW-0813">Transport</keyword>
<evidence type="ECO:0000256" key="4">
    <source>
        <dbReference type="ARBA" id="ARBA00022989"/>
    </source>
</evidence>
<comment type="subcellular location">
    <subcellularLocation>
        <location evidence="1">Cell membrane</location>
        <topology evidence="1">Multi-pass membrane protein</topology>
    </subcellularLocation>
</comment>
<feature type="transmembrane region" description="Helical" evidence="6">
    <location>
        <begin position="288"/>
        <end position="307"/>
    </location>
</feature>
<dbReference type="InterPro" id="IPR036259">
    <property type="entry name" value="MFS_trans_sf"/>
</dbReference>
<feature type="transmembrane region" description="Helical" evidence="6">
    <location>
        <begin position="316"/>
        <end position="333"/>
    </location>
</feature>
<sequence length="476" mass="52360">MAQAQKVEFGSPEVTETSGNTKVSKLEKVGYASGDLACNLIYATVSTYLLFFYTDVFGISAAAAGTMFLVVRVFDAINDPIIGSLVDRTNTKYGRFRPYLLYSAVPFAILAVLCFTTPDFNEWGKLVYAYVTYTLLTVVYTFINIPYGALTSAMTRDNDEVVSITSIRMIFANIGGLIVSFFVPFLSSYIGDMSGDTALGWQITMGIMGVVGTLLILFTFKSTKERVKVVEAGVKIKPTDIFEQLRVNRPLVVLSIFFIIIFGVNSVINSVGIYYVTYNMDSPDLVKWYGLIGTLPAFVILPFIPWLNKKLGKKKLLYISLAVTIVGLLGILITPPSVVWAIMIFRLVAAAGALTAGGYMWALIPETIEYGEYKTGKRMGGLIYAIVGFFFKFGMALGGIIPGLVLTQFGYVANQAQTQSSLTGILLTTTVVPIVLLVLAMIDIKFYNLDDKTYAKVIRELENRQKVNEQISNGQL</sequence>
<dbReference type="Pfam" id="PF13347">
    <property type="entry name" value="MFS_2"/>
    <property type="match status" value="1"/>
</dbReference>
<dbReference type="PROSITE" id="PS50850">
    <property type="entry name" value="MFS"/>
    <property type="match status" value="1"/>
</dbReference>
<keyword evidence="3 6" id="KW-0812">Transmembrane</keyword>
<evidence type="ECO:0000256" key="2">
    <source>
        <dbReference type="ARBA" id="ARBA00022448"/>
    </source>
</evidence>
<evidence type="ECO:0000256" key="5">
    <source>
        <dbReference type="ARBA" id="ARBA00023136"/>
    </source>
</evidence>
<keyword evidence="5 6" id="KW-0472">Membrane</keyword>
<feature type="domain" description="Major facilitator superfamily (MFS) profile" evidence="7">
    <location>
        <begin position="23"/>
        <end position="445"/>
    </location>
</feature>